<accession>A0A1T5KV21</accession>
<dbReference type="RefSeq" id="WP_079728527.1">
    <property type="nucleotide sequence ID" value="NZ_FUZP01000003.1"/>
</dbReference>
<proteinExistence type="inferred from homology"/>
<feature type="transmembrane region" description="Helical" evidence="9">
    <location>
        <begin position="52"/>
        <end position="69"/>
    </location>
</feature>
<dbReference type="PRINTS" id="PR01036">
    <property type="entry name" value="TCRTETB"/>
</dbReference>
<feature type="transmembrane region" description="Helical" evidence="9">
    <location>
        <begin position="497"/>
        <end position="516"/>
    </location>
</feature>
<evidence type="ECO:0000256" key="3">
    <source>
        <dbReference type="ARBA" id="ARBA00022448"/>
    </source>
</evidence>
<keyword evidence="12" id="KW-1185">Reference proteome</keyword>
<keyword evidence="4" id="KW-1003">Cell membrane</keyword>
<feature type="transmembrane region" description="Helical" evidence="9">
    <location>
        <begin position="421"/>
        <end position="442"/>
    </location>
</feature>
<dbReference type="Gene3D" id="1.20.1720.10">
    <property type="entry name" value="Multidrug resistance protein D"/>
    <property type="match status" value="2"/>
</dbReference>
<comment type="similarity">
    <text evidence="2">Belongs to the major facilitator superfamily. EmrB family.</text>
</comment>
<feature type="transmembrane region" description="Helical" evidence="9">
    <location>
        <begin position="320"/>
        <end position="340"/>
    </location>
</feature>
<evidence type="ECO:0000256" key="2">
    <source>
        <dbReference type="ARBA" id="ARBA00008537"/>
    </source>
</evidence>
<gene>
    <name evidence="11" type="ORF">SAMN06309945_2482</name>
</gene>
<keyword evidence="5 9" id="KW-0812">Transmembrane</keyword>
<feature type="transmembrane region" description="Helical" evidence="9">
    <location>
        <begin position="133"/>
        <end position="156"/>
    </location>
</feature>
<dbReference type="EMBL" id="FUZP01000003">
    <property type="protein sequence ID" value="SKC67068.1"/>
    <property type="molecule type" value="Genomic_DNA"/>
</dbReference>
<dbReference type="PROSITE" id="PS50850">
    <property type="entry name" value="MFS"/>
    <property type="match status" value="1"/>
</dbReference>
<feature type="transmembrane region" description="Helical" evidence="9">
    <location>
        <begin position="288"/>
        <end position="308"/>
    </location>
</feature>
<evidence type="ECO:0000256" key="5">
    <source>
        <dbReference type="ARBA" id="ARBA00022692"/>
    </source>
</evidence>
<feature type="region of interest" description="Disordered" evidence="8">
    <location>
        <begin position="518"/>
        <end position="538"/>
    </location>
</feature>
<dbReference type="NCBIfam" id="TIGR00711">
    <property type="entry name" value="efflux_EmrB"/>
    <property type="match status" value="1"/>
</dbReference>
<feature type="transmembrane region" description="Helical" evidence="9">
    <location>
        <begin position="352"/>
        <end position="370"/>
    </location>
</feature>
<name>A0A1T5KV21_9MICO</name>
<dbReference type="InterPro" id="IPR011701">
    <property type="entry name" value="MFS"/>
</dbReference>
<keyword evidence="6 9" id="KW-1133">Transmembrane helix</keyword>
<dbReference type="Proteomes" id="UP000190857">
    <property type="component" value="Unassembled WGS sequence"/>
</dbReference>
<dbReference type="PANTHER" id="PTHR42718">
    <property type="entry name" value="MAJOR FACILITATOR SUPERFAMILY MULTIDRUG TRANSPORTER MFSC"/>
    <property type="match status" value="1"/>
</dbReference>
<feature type="transmembrane region" description="Helical" evidence="9">
    <location>
        <begin position="195"/>
        <end position="215"/>
    </location>
</feature>
<evidence type="ECO:0000256" key="1">
    <source>
        <dbReference type="ARBA" id="ARBA00004651"/>
    </source>
</evidence>
<dbReference type="OrthoDB" id="7375466at2"/>
<feature type="domain" description="Major facilitator superfamily (MFS) profile" evidence="10">
    <location>
        <begin position="10"/>
        <end position="521"/>
    </location>
</feature>
<evidence type="ECO:0000256" key="6">
    <source>
        <dbReference type="ARBA" id="ARBA00022989"/>
    </source>
</evidence>
<protein>
    <submittedName>
        <fullName evidence="11">Drug resistance transporter, EmrB/QacA subfamily</fullName>
    </submittedName>
</protein>
<dbReference type="PANTHER" id="PTHR42718:SF9">
    <property type="entry name" value="MAJOR FACILITATOR SUPERFAMILY MULTIDRUG TRANSPORTER MFSC"/>
    <property type="match status" value="1"/>
</dbReference>
<feature type="transmembrane region" description="Helical" evidence="9">
    <location>
        <begin position="76"/>
        <end position="102"/>
    </location>
</feature>
<dbReference type="GO" id="GO:0022857">
    <property type="term" value="F:transmembrane transporter activity"/>
    <property type="evidence" value="ECO:0007669"/>
    <property type="project" value="InterPro"/>
</dbReference>
<evidence type="ECO:0000259" key="10">
    <source>
        <dbReference type="PROSITE" id="PS50850"/>
    </source>
</evidence>
<feature type="transmembrane region" description="Helical" evidence="9">
    <location>
        <begin position="376"/>
        <end position="400"/>
    </location>
</feature>
<feature type="transmembrane region" description="Helical" evidence="9">
    <location>
        <begin position="12"/>
        <end position="32"/>
    </location>
</feature>
<sequence length="538" mass="55737">MSSPRTRWFGLVFISIAVALIIVDSTIVNVAIPSIVDDLGISSTEVQWVQESYTLVFASLLLVFGTLADRIGRKRMLLIGVTIFALASIAAALAPTGGVLIATRVVQGVGGAMVLPTTLSLINATFRGKERAIAFAVWGSTIGGMTALGPLLGGYLTTYASWRWAFGINIPLGILIVIGVVVTVKESRGSGQTRVDLVGALLSVITFAALVFGLIEGRTFGWWRAEDGLAFGDWVWPFWLSPIPLAFVVSAVAGFLFVWSERRKERAGKPTMLSVGLFGIPSFRNGNIAALIVSLGEFGIILSLPLWLQNVIGYSALQTGLVLLALAIGSFVASGFAGAFGNKVAAVTIVRVGLAAEIVGVAGLGFVIGVDTSWAALVPFLFVYGFGVGLATAQLTGVVLRDVPVERSGQGSGTQSTARQVGSALGIAILGTILFTSTGGILGGKLDDAGVPAEQRDQVVSAVVDSAGSALPGLANNPRTAAIADDAREAFSEGTKFSAFAAAGFLTLGFIATLSLGSGRPARERDDVSSPGSSSREP</sequence>
<dbReference type="CDD" id="cd17321">
    <property type="entry name" value="MFS_MMR_MDR_like"/>
    <property type="match status" value="1"/>
</dbReference>
<evidence type="ECO:0000313" key="12">
    <source>
        <dbReference type="Proteomes" id="UP000190857"/>
    </source>
</evidence>
<dbReference type="InterPro" id="IPR004638">
    <property type="entry name" value="EmrB-like"/>
</dbReference>
<reference evidence="11 12" key="1">
    <citation type="submission" date="2017-02" db="EMBL/GenBank/DDBJ databases">
        <authorList>
            <person name="Peterson S.W."/>
        </authorList>
    </citation>
    <scope>NUCLEOTIDE SEQUENCE [LARGE SCALE GENOMIC DNA]</scope>
    <source>
        <strain evidence="11 12">VKM Ac-2059</strain>
    </source>
</reference>
<feature type="transmembrane region" description="Helical" evidence="9">
    <location>
        <begin position="108"/>
        <end position="126"/>
    </location>
</feature>
<dbReference type="STRING" id="123320.SAMN06309945_2482"/>
<evidence type="ECO:0000256" key="7">
    <source>
        <dbReference type="ARBA" id="ARBA00023136"/>
    </source>
</evidence>
<dbReference type="Pfam" id="PF07690">
    <property type="entry name" value="MFS_1"/>
    <property type="match status" value="2"/>
</dbReference>
<evidence type="ECO:0000256" key="8">
    <source>
        <dbReference type="SAM" id="MobiDB-lite"/>
    </source>
</evidence>
<evidence type="ECO:0000256" key="9">
    <source>
        <dbReference type="SAM" id="Phobius"/>
    </source>
</evidence>
<dbReference type="GO" id="GO:0005886">
    <property type="term" value="C:plasma membrane"/>
    <property type="evidence" value="ECO:0007669"/>
    <property type="project" value="UniProtKB-SubCell"/>
</dbReference>
<keyword evidence="3" id="KW-0813">Transport</keyword>
<dbReference type="SUPFAM" id="SSF103473">
    <property type="entry name" value="MFS general substrate transporter"/>
    <property type="match status" value="2"/>
</dbReference>
<dbReference type="InterPro" id="IPR020846">
    <property type="entry name" value="MFS_dom"/>
</dbReference>
<comment type="subcellular location">
    <subcellularLocation>
        <location evidence="1">Cell membrane</location>
        <topology evidence="1">Multi-pass membrane protein</topology>
    </subcellularLocation>
</comment>
<organism evidence="11 12">
    <name type="scientific">Okibacterium fritillariae</name>
    <dbReference type="NCBI Taxonomy" id="123320"/>
    <lineage>
        <taxon>Bacteria</taxon>
        <taxon>Bacillati</taxon>
        <taxon>Actinomycetota</taxon>
        <taxon>Actinomycetes</taxon>
        <taxon>Micrococcales</taxon>
        <taxon>Microbacteriaceae</taxon>
        <taxon>Okibacterium</taxon>
    </lineage>
</organism>
<evidence type="ECO:0000313" key="11">
    <source>
        <dbReference type="EMBL" id="SKC67068.1"/>
    </source>
</evidence>
<dbReference type="InterPro" id="IPR036259">
    <property type="entry name" value="MFS_trans_sf"/>
</dbReference>
<dbReference type="AlphaFoldDB" id="A0A1T5KV21"/>
<evidence type="ECO:0000256" key="4">
    <source>
        <dbReference type="ARBA" id="ARBA00022475"/>
    </source>
</evidence>
<keyword evidence="7 9" id="KW-0472">Membrane</keyword>
<feature type="transmembrane region" description="Helical" evidence="9">
    <location>
        <begin position="235"/>
        <end position="259"/>
    </location>
</feature>
<feature type="transmembrane region" description="Helical" evidence="9">
    <location>
        <begin position="162"/>
        <end position="183"/>
    </location>
</feature>